<dbReference type="EMBL" id="CAACVJ010000590">
    <property type="protein sequence ID" value="VEP17625.1"/>
    <property type="molecule type" value="Genomic_DNA"/>
</dbReference>
<dbReference type="GO" id="GO:0016757">
    <property type="term" value="F:glycosyltransferase activity"/>
    <property type="evidence" value="ECO:0007669"/>
    <property type="project" value="InterPro"/>
</dbReference>
<dbReference type="NCBIfam" id="TIGR04047">
    <property type="entry name" value="MSMEG_0565_glyc"/>
    <property type="match status" value="1"/>
</dbReference>
<protein>
    <submittedName>
        <fullName evidence="4">Glycosyltransferase, MSMEG_0565 family</fullName>
    </submittedName>
</protein>
<accession>A0A563W1W1</accession>
<keyword evidence="1 4" id="KW-0808">Transferase</keyword>
<dbReference type="Proteomes" id="UP000320055">
    <property type="component" value="Unassembled WGS sequence"/>
</dbReference>
<dbReference type="Pfam" id="PF00534">
    <property type="entry name" value="Glycos_transf_1"/>
    <property type="match status" value="1"/>
</dbReference>
<gene>
    <name evidence="4" type="ORF">H1P_630022</name>
</gene>
<dbReference type="PANTHER" id="PTHR46401:SF2">
    <property type="entry name" value="GLYCOSYLTRANSFERASE WBBK-RELATED"/>
    <property type="match status" value="1"/>
</dbReference>
<evidence type="ECO:0000259" key="3">
    <source>
        <dbReference type="Pfam" id="PF13439"/>
    </source>
</evidence>
<feature type="domain" description="Glycosyl transferase family 1" evidence="2">
    <location>
        <begin position="184"/>
        <end position="351"/>
    </location>
</feature>
<reference evidence="4 5" key="1">
    <citation type="submission" date="2019-01" db="EMBL/GenBank/DDBJ databases">
        <authorList>
            <person name="Brito A."/>
        </authorList>
    </citation>
    <scope>NUCLEOTIDE SEQUENCE [LARGE SCALE GENOMIC DNA]</scope>
    <source>
        <strain evidence="4">1</strain>
    </source>
</reference>
<proteinExistence type="predicted"/>
<dbReference type="GO" id="GO:0009103">
    <property type="term" value="P:lipopolysaccharide biosynthetic process"/>
    <property type="evidence" value="ECO:0007669"/>
    <property type="project" value="TreeGrafter"/>
</dbReference>
<dbReference type="InterPro" id="IPR001296">
    <property type="entry name" value="Glyco_trans_1"/>
</dbReference>
<evidence type="ECO:0000256" key="1">
    <source>
        <dbReference type="ARBA" id="ARBA00022679"/>
    </source>
</evidence>
<feature type="domain" description="Glycosyltransferase subfamily 4-like N-terminal" evidence="3">
    <location>
        <begin position="13"/>
        <end position="171"/>
    </location>
</feature>
<dbReference type="Gene3D" id="3.40.50.2000">
    <property type="entry name" value="Glycogen Phosphorylase B"/>
    <property type="match status" value="2"/>
</dbReference>
<dbReference type="Pfam" id="PF13439">
    <property type="entry name" value="Glyco_transf_4"/>
    <property type="match status" value="1"/>
</dbReference>
<sequence>MKIALFTYSTKPRGGVIHTLELAEALQCLGHQVCVYALDKDCIGFHRPLKCPSKLVPTKPAAQSIDELIKQRIQEFIDYLIKEEEKYDIYHSQDCISTNALKVLRDKGIIPHFIRTVHHIDEFNSPYLQECHDRSILEPDLCLCVSGYWQQQLKQQYQVDAPVVINGINTQKFSSKPNGLETQLKQSLGITGNPVYLSIGGIEPRKNSLKLLQAFSQVLKTYPQAQLIIAGGDTLFDYKPYRVEFFTIAKQHNISVGESLILPGVIADRDISILYRCADAFVFPSVKEGWGLVLLEAIASELPVITSKIAPFTEFLDHESALLVDPYDIKTISIAMLDILNKDVAQKLINNSVSIPAQYSWQRSAQIHLNLYQKLLLN</sequence>
<organism evidence="4 5">
    <name type="scientific">Hyella patelloides LEGE 07179</name>
    <dbReference type="NCBI Taxonomy" id="945734"/>
    <lineage>
        <taxon>Bacteria</taxon>
        <taxon>Bacillati</taxon>
        <taxon>Cyanobacteriota</taxon>
        <taxon>Cyanophyceae</taxon>
        <taxon>Pleurocapsales</taxon>
        <taxon>Hyellaceae</taxon>
        <taxon>Hyella</taxon>
    </lineage>
</organism>
<evidence type="ECO:0000313" key="4">
    <source>
        <dbReference type="EMBL" id="VEP17625.1"/>
    </source>
</evidence>
<dbReference type="CDD" id="cd03801">
    <property type="entry name" value="GT4_PimA-like"/>
    <property type="match status" value="1"/>
</dbReference>
<dbReference type="PANTHER" id="PTHR46401">
    <property type="entry name" value="GLYCOSYLTRANSFERASE WBBK-RELATED"/>
    <property type="match status" value="1"/>
</dbReference>
<dbReference type="InterPro" id="IPR023986">
    <property type="entry name" value="GlycosylTfrase_MSMEG0565"/>
</dbReference>
<dbReference type="AlphaFoldDB" id="A0A563W1W1"/>
<evidence type="ECO:0000313" key="5">
    <source>
        <dbReference type="Proteomes" id="UP000320055"/>
    </source>
</evidence>
<dbReference type="SUPFAM" id="SSF53756">
    <property type="entry name" value="UDP-Glycosyltransferase/glycogen phosphorylase"/>
    <property type="match status" value="1"/>
</dbReference>
<dbReference type="InterPro" id="IPR028098">
    <property type="entry name" value="Glyco_trans_4-like_N"/>
</dbReference>
<name>A0A563W1W1_9CYAN</name>
<dbReference type="OrthoDB" id="516698at2"/>
<evidence type="ECO:0000259" key="2">
    <source>
        <dbReference type="Pfam" id="PF00534"/>
    </source>
</evidence>
<dbReference type="RefSeq" id="WP_144867210.1">
    <property type="nucleotide sequence ID" value="NZ_LR213822.1"/>
</dbReference>
<keyword evidence="5" id="KW-1185">Reference proteome</keyword>